<accession>A0AAD9AEQ9</accession>
<gene>
    <name evidence="2" type="ORF">CCHR01_12075</name>
</gene>
<dbReference type="Proteomes" id="UP001243330">
    <property type="component" value="Unassembled WGS sequence"/>
</dbReference>
<evidence type="ECO:0000313" key="3">
    <source>
        <dbReference type="Proteomes" id="UP001243330"/>
    </source>
</evidence>
<organism evidence="2 3">
    <name type="scientific">Colletotrichum chrysophilum</name>
    <dbReference type="NCBI Taxonomy" id="1836956"/>
    <lineage>
        <taxon>Eukaryota</taxon>
        <taxon>Fungi</taxon>
        <taxon>Dikarya</taxon>
        <taxon>Ascomycota</taxon>
        <taxon>Pezizomycotina</taxon>
        <taxon>Sordariomycetes</taxon>
        <taxon>Hypocreomycetidae</taxon>
        <taxon>Glomerellales</taxon>
        <taxon>Glomerellaceae</taxon>
        <taxon>Colletotrichum</taxon>
        <taxon>Colletotrichum gloeosporioides species complex</taxon>
    </lineage>
</organism>
<keyword evidence="3" id="KW-1185">Reference proteome</keyword>
<comment type="caution">
    <text evidence="2">The sequence shown here is derived from an EMBL/GenBank/DDBJ whole genome shotgun (WGS) entry which is preliminary data.</text>
</comment>
<feature type="region of interest" description="Disordered" evidence="1">
    <location>
        <begin position="1"/>
        <end position="42"/>
    </location>
</feature>
<evidence type="ECO:0000256" key="1">
    <source>
        <dbReference type="SAM" id="MobiDB-lite"/>
    </source>
</evidence>
<evidence type="ECO:0000313" key="2">
    <source>
        <dbReference type="EMBL" id="KAK1845272.1"/>
    </source>
</evidence>
<sequence>MRLSSVRPMDLPAFHSPITSSRPVNVARGGAEAGPTPTDEHVPDLQVSADMVTLTNIEGNPTTSNVSFG</sequence>
<proteinExistence type="predicted"/>
<protein>
    <submittedName>
        <fullName evidence="2">Uncharacterized protein</fullName>
    </submittedName>
</protein>
<reference evidence="2" key="1">
    <citation type="submission" date="2023-01" db="EMBL/GenBank/DDBJ databases">
        <title>Colletotrichum chrysophilum M932 genome sequence.</title>
        <authorList>
            <person name="Baroncelli R."/>
        </authorList>
    </citation>
    <scope>NUCLEOTIDE SEQUENCE</scope>
    <source>
        <strain evidence="2">M932</strain>
    </source>
</reference>
<name>A0AAD9AEQ9_9PEZI</name>
<dbReference type="EMBL" id="JAQOWY010000278">
    <property type="protein sequence ID" value="KAK1845272.1"/>
    <property type="molecule type" value="Genomic_DNA"/>
</dbReference>
<dbReference type="AlphaFoldDB" id="A0AAD9AEQ9"/>